<dbReference type="GO" id="GO:0008199">
    <property type="term" value="F:ferric iron binding"/>
    <property type="evidence" value="ECO:0007669"/>
    <property type="project" value="InterPro"/>
</dbReference>
<dbReference type="InterPro" id="IPR015889">
    <property type="entry name" value="Intradiol_dOase_core"/>
</dbReference>
<accession>A0A8K0SLN6</accession>
<evidence type="ECO:0000256" key="2">
    <source>
        <dbReference type="SAM" id="SignalP"/>
    </source>
</evidence>
<feature type="chain" id="PRO_5035457437" evidence="2">
    <location>
        <begin position="18"/>
        <end position="359"/>
    </location>
</feature>
<dbReference type="Gene3D" id="2.60.130.10">
    <property type="entry name" value="Aromatic compound dioxygenase"/>
    <property type="match status" value="1"/>
</dbReference>
<dbReference type="Proteomes" id="UP000813444">
    <property type="component" value="Unassembled WGS sequence"/>
</dbReference>
<dbReference type="EMBL" id="JAGPNK010000009">
    <property type="protein sequence ID" value="KAH7313882.1"/>
    <property type="molecule type" value="Genomic_DNA"/>
</dbReference>
<protein>
    <submittedName>
        <fullName evidence="4">Intradiol ring-cleavage dioxygenase</fullName>
    </submittedName>
</protein>
<reference evidence="4" key="1">
    <citation type="journal article" date="2021" name="Nat. Commun.">
        <title>Genetic determinants of endophytism in the Arabidopsis root mycobiome.</title>
        <authorList>
            <person name="Mesny F."/>
            <person name="Miyauchi S."/>
            <person name="Thiergart T."/>
            <person name="Pickel B."/>
            <person name="Atanasova L."/>
            <person name="Karlsson M."/>
            <person name="Huettel B."/>
            <person name="Barry K.W."/>
            <person name="Haridas S."/>
            <person name="Chen C."/>
            <person name="Bauer D."/>
            <person name="Andreopoulos W."/>
            <person name="Pangilinan J."/>
            <person name="LaButti K."/>
            <person name="Riley R."/>
            <person name="Lipzen A."/>
            <person name="Clum A."/>
            <person name="Drula E."/>
            <person name="Henrissat B."/>
            <person name="Kohler A."/>
            <person name="Grigoriev I.V."/>
            <person name="Martin F.M."/>
            <person name="Hacquard S."/>
        </authorList>
    </citation>
    <scope>NUCLEOTIDE SEQUENCE</scope>
    <source>
        <strain evidence="4">MPI-CAGE-CH-0235</strain>
    </source>
</reference>
<sequence>MHFPLPLVAAFAAAVLAHPGEDHSEELRQQRDFFANVERASLAHCAEQLEARGVNERNVKRRMAAIEQARNQRGIKKRDLDDVLNTDHNKTELGYTPSTPADILFAGQNSCVLTPEVTIGPYYVSGESIRRNLVEDQEGVDLILDFQVIDVSTCEPVPELFLEIWHCNSTGVYGGVVNQGNGDFNDKSNIDKTWARGIQQTDEDGVVQFETFFPGHYIGRATHIHLLAHANATLLANETLGNEIYSSHVGQTYFDQDLIDEVQSLQPYTRNTQPYTRNAQDIFLAMVANQDIDPVVEWTLLGDTVSEGLFAWYAYGINVTVTDKVTPAVFRYEEGGVANPDFSNGPPGWPPGGVPPIAE</sequence>
<evidence type="ECO:0000313" key="5">
    <source>
        <dbReference type="Proteomes" id="UP000813444"/>
    </source>
</evidence>
<dbReference type="SUPFAM" id="SSF49482">
    <property type="entry name" value="Aromatic compound dioxygenase"/>
    <property type="match status" value="1"/>
</dbReference>
<dbReference type="OrthoDB" id="121380at2759"/>
<evidence type="ECO:0000256" key="1">
    <source>
        <dbReference type="SAM" id="MobiDB-lite"/>
    </source>
</evidence>
<keyword evidence="4" id="KW-0223">Dioxygenase</keyword>
<dbReference type="InterPro" id="IPR000627">
    <property type="entry name" value="Intradiol_dOase_C"/>
</dbReference>
<dbReference type="AlphaFoldDB" id="A0A8K0SLN6"/>
<feature type="domain" description="Intradiol ring-cleavage dioxygenases" evidence="3">
    <location>
        <begin position="120"/>
        <end position="221"/>
    </location>
</feature>
<organism evidence="4 5">
    <name type="scientific">Stachybotrys elegans</name>
    <dbReference type="NCBI Taxonomy" id="80388"/>
    <lineage>
        <taxon>Eukaryota</taxon>
        <taxon>Fungi</taxon>
        <taxon>Dikarya</taxon>
        <taxon>Ascomycota</taxon>
        <taxon>Pezizomycotina</taxon>
        <taxon>Sordariomycetes</taxon>
        <taxon>Hypocreomycetidae</taxon>
        <taxon>Hypocreales</taxon>
        <taxon>Stachybotryaceae</taxon>
        <taxon>Stachybotrys</taxon>
    </lineage>
</organism>
<keyword evidence="2" id="KW-0732">Signal</keyword>
<keyword evidence="5" id="KW-1185">Reference proteome</keyword>
<comment type="caution">
    <text evidence="4">The sequence shown here is derived from an EMBL/GenBank/DDBJ whole genome shotgun (WGS) entry which is preliminary data.</text>
</comment>
<evidence type="ECO:0000313" key="4">
    <source>
        <dbReference type="EMBL" id="KAH7313882.1"/>
    </source>
</evidence>
<name>A0A8K0SLN6_9HYPO</name>
<gene>
    <name evidence="4" type="ORF">B0I35DRAFT_452144</name>
</gene>
<feature type="compositionally biased region" description="Pro residues" evidence="1">
    <location>
        <begin position="347"/>
        <end position="359"/>
    </location>
</feature>
<dbReference type="CDD" id="cd03457">
    <property type="entry name" value="intradiol_dioxygenase_like"/>
    <property type="match status" value="1"/>
</dbReference>
<dbReference type="PANTHER" id="PTHR34315:SF1">
    <property type="entry name" value="INTRADIOL RING-CLEAVAGE DIOXYGENASES DOMAIN-CONTAINING PROTEIN-RELATED"/>
    <property type="match status" value="1"/>
</dbReference>
<proteinExistence type="predicted"/>
<dbReference type="GO" id="GO:0016702">
    <property type="term" value="F:oxidoreductase activity, acting on single donors with incorporation of molecular oxygen, incorporation of two atoms of oxygen"/>
    <property type="evidence" value="ECO:0007669"/>
    <property type="project" value="InterPro"/>
</dbReference>
<dbReference type="Pfam" id="PF00775">
    <property type="entry name" value="Dioxygenase_C"/>
    <property type="match status" value="1"/>
</dbReference>
<keyword evidence="4" id="KW-0560">Oxidoreductase</keyword>
<feature type="region of interest" description="Disordered" evidence="1">
    <location>
        <begin position="336"/>
        <end position="359"/>
    </location>
</feature>
<feature type="signal peptide" evidence="2">
    <location>
        <begin position="1"/>
        <end position="17"/>
    </location>
</feature>
<evidence type="ECO:0000259" key="3">
    <source>
        <dbReference type="Pfam" id="PF00775"/>
    </source>
</evidence>
<dbReference type="PANTHER" id="PTHR34315">
    <property type="match status" value="1"/>
</dbReference>